<keyword evidence="7 10" id="KW-0342">GTP-binding</keyword>
<dbReference type="RefSeq" id="WP_242162309.1">
    <property type="nucleotide sequence ID" value="NZ_JAJMLW010000001.1"/>
</dbReference>
<proteinExistence type="inferred from homology"/>
<dbReference type="Pfam" id="PF01926">
    <property type="entry name" value="MMR_HSR1"/>
    <property type="match status" value="1"/>
</dbReference>
<keyword evidence="3 10" id="KW-0132">Cell division</keyword>
<evidence type="ECO:0000313" key="13">
    <source>
        <dbReference type="Proteomes" id="UP001430755"/>
    </source>
</evidence>
<evidence type="ECO:0000256" key="1">
    <source>
        <dbReference type="ARBA" id="ARBA00001946"/>
    </source>
</evidence>
<evidence type="ECO:0000256" key="3">
    <source>
        <dbReference type="ARBA" id="ARBA00022618"/>
    </source>
</evidence>
<dbReference type="HAMAP" id="MF_00321">
    <property type="entry name" value="GTPase_EngB"/>
    <property type="match status" value="1"/>
</dbReference>
<keyword evidence="13" id="KW-1185">Reference proteome</keyword>
<comment type="caution">
    <text evidence="12">The sequence shown here is derived from an EMBL/GenBank/DDBJ whole genome shotgun (WGS) entry which is preliminary data.</text>
</comment>
<dbReference type="PROSITE" id="PS51706">
    <property type="entry name" value="G_ENGB"/>
    <property type="match status" value="1"/>
</dbReference>
<comment type="similarity">
    <text evidence="2 10">Belongs to the TRAFAC class TrmE-Era-EngA-EngB-Septin-like GTPase superfamily. EngB GTPase family.</text>
</comment>
<dbReference type="InterPro" id="IPR006073">
    <property type="entry name" value="GTP-bd"/>
</dbReference>
<evidence type="ECO:0000313" key="12">
    <source>
        <dbReference type="EMBL" id="MCI2240757.1"/>
    </source>
</evidence>
<dbReference type="Gene3D" id="3.40.50.300">
    <property type="entry name" value="P-loop containing nucleotide triphosphate hydrolases"/>
    <property type="match status" value="1"/>
</dbReference>
<sequence length="194" mass="20829">MNFHNARFLAAYGTSAQLPPSNGPEVSFAGRSNVGKSSLLNKLMYRKGLAKVSSTPGKTATINFYDVDGADLVDLPGYGYAKVSKSEKGRWSELIDGYFNQERAFALVVSLIDIRHEPSALDRGMVGFLKEAELPFAIALTKADKLSKQQAAKQRAVIVKALDLPKGTPVVVTSAEKGGGIEELRALISRAVGE</sequence>
<dbReference type="Proteomes" id="UP001430755">
    <property type="component" value="Unassembled WGS sequence"/>
</dbReference>
<accession>A0ABS9WEN5</accession>
<dbReference type="InterPro" id="IPR019987">
    <property type="entry name" value="GTP-bd_ribosome_bio_YsxC"/>
</dbReference>
<dbReference type="PANTHER" id="PTHR11649">
    <property type="entry name" value="MSS1/TRME-RELATED GTP-BINDING PROTEIN"/>
    <property type="match status" value="1"/>
</dbReference>
<evidence type="ECO:0000256" key="5">
    <source>
        <dbReference type="ARBA" id="ARBA00022741"/>
    </source>
</evidence>
<feature type="domain" description="EngB-type G" evidence="11">
    <location>
        <begin position="22"/>
        <end position="194"/>
    </location>
</feature>
<dbReference type="SUPFAM" id="SSF52540">
    <property type="entry name" value="P-loop containing nucleoside triphosphate hydrolases"/>
    <property type="match status" value="1"/>
</dbReference>
<keyword evidence="6" id="KW-0460">Magnesium</keyword>
<evidence type="ECO:0000256" key="7">
    <source>
        <dbReference type="ARBA" id="ARBA00023134"/>
    </source>
</evidence>
<evidence type="ECO:0000256" key="8">
    <source>
        <dbReference type="ARBA" id="ARBA00023210"/>
    </source>
</evidence>
<dbReference type="PANTHER" id="PTHR11649:SF13">
    <property type="entry name" value="ENGB-TYPE G DOMAIN-CONTAINING PROTEIN"/>
    <property type="match status" value="1"/>
</dbReference>
<keyword evidence="8 10" id="KW-0717">Septation</keyword>
<protein>
    <recommendedName>
        <fullName evidence="10">Probable GTP-binding protein EngB</fullName>
    </recommendedName>
</protein>
<comment type="cofactor">
    <cofactor evidence="1">
        <name>Mg(2+)</name>
        <dbReference type="ChEBI" id="CHEBI:18420"/>
    </cofactor>
</comment>
<evidence type="ECO:0000259" key="11">
    <source>
        <dbReference type="PROSITE" id="PS51706"/>
    </source>
</evidence>
<dbReference type="EMBL" id="JAJMLW010000001">
    <property type="protein sequence ID" value="MCI2240757.1"/>
    <property type="molecule type" value="Genomic_DNA"/>
</dbReference>
<keyword evidence="4" id="KW-0479">Metal-binding</keyword>
<name>A0ABS9WEN5_9ACTN</name>
<evidence type="ECO:0000256" key="6">
    <source>
        <dbReference type="ARBA" id="ARBA00022842"/>
    </source>
</evidence>
<evidence type="ECO:0000256" key="9">
    <source>
        <dbReference type="ARBA" id="ARBA00023306"/>
    </source>
</evidence>
<comment type="function">
    <text evidence="10">Necessary for normal cell division and for the maintenance of normal septation.</text>
</comment>
<dbReference type="CDD" id="cd01876">
    <property type="entry name" value="YihA_EngB"/>
    <property type="match status" value="1"/>
</dbReference>
<keyword evidence="5 10" id="KW-0547">Nucleotide-binding</keyword>
<organism evidence="12 13">
    <name type="scientific">Adlercreutzia faecimuris</name>
    <dbReference type="NCBI Taxonomy" id="2897341"/>
    <lineage>
        <taxon>Bacteria</taxon>
        <taxon>Bacillati</taxon>
        <taxon>Actinomycetota</taxon>
        <taxon>Coriobacteriia</taxon>
        <taxon>Eggerthellales</taxon>
        <taxon>Eggerthellaceae</taxon>
        <taxon>Adlercreutzia</taxon>
    </lineage>
</organism>
<dbReference type="InterPro" id="IPR027417">
    <property type="entry name" value="P-loop_NTPase"/>
</dbReference>
<gene>
    <name evidence="12" type="primary">yihA</name>
    <name evidence="10" type="synonym">engB</name>
    <name evidence="12" type="ORF">LPT13_00075</name>
</gene>
<evidence type="ECO:0000256" key="4">
    <source>
        <dbReference type="ARBA" id="ARBA00022723"/>
    </source>
</evidence>
<dbReference type="InterPro" id="IPR030393">
    <property type="entry name" value="G_ENGB_dom"/>
</dbReference>
<reference evidence="12" key="1">
    <citation type="submission" date="2021-11" db="EMBL/GenBank/DDBJ databases">
        <title>A Novel Adlercreutzia Species, isolated from a Allomyrina dichotoma larva feces.</title>
        <authorList>
            <person name="Suh M.K."/>
        </authorList>
    </citation>
    <scope>NUCLEOTIDE SEQUENCE</scope>
    <source>
        <strain evidence="12">JBNU-10</strain>
    </source>
</reference>
<keyword evidence="9 10" id="KW-0131">Cell cycle</keyword>
<evidence type="ECO:0000256" key="2">
    <source>
        <dbReference type="ARBA" id="ARBA00009638"/>
    </source>
</evidence>
<dbReference type="NCBIfam" id="TIGR03598">
    <property type="entry name" value="GTPase_YsxC"/>
    <property type="match status" value="1"/>
</dbReference>
<evidence type="ECO:0000256" key="10">
    <source>
        <dbReference type="HAMAP-Rule" id="MF_00321"/>
    </source>
</evidence>